<dbReference type="SUPFAM" id="SSF46565">
    <property type="entry name" value="Chaperone J-domain"/>
    <property type="match status" value="1"/>
</dbReference>
<evidence type="ECO:0000259" key="6">
    <source>
        <dbReference type="PROSITE" id="PS51188"/>
    </source>
</evidence>
<dbReference type="CDD" id="cd10747">
    <property type="entry name" value="DnaJ_C"/>
    <property type="match status" value="1"/>
</dbReference>
<protein>
    <recommendedName>
        <fullName evidence="6">CR-type domain-containing protein</fullName>
    </recommendedName>
</protein>
<reference evidence="7" key="2">
    <citation type="submission" date="2015-03" db="UniProtKB">
        <authorList>
            <consortium name="EnsemblPlants"/>
        </authorList>
    </citation>
    <scope>IDENTIFICATION</scope>
</reference>
<dbReference type="SUPFAM" id="SSF57938">
    <property type="entry name" value="DnaJ/Hsp40 cysteine-rich domain"/>
    <property type="match status" value="1"/>
</dbReference>
<reference evidence="7" key="1">
    <citation type="journal article" date="2009" name="Rice">
        <title>De Novo Next Generation Sequencing of Plant Genomes.</title>
        <authorList>
            <person name="Rounsley S."/>
            <person name="Marri P.R."/>
            <person name="Yu Y."/>
            <person name="He R."/>
            <person name="Sisneros N."/>
            <person name="Goicoechea J.L."/>
            <person name="Lee S.J."/>
            <person name="Angelova A."/>
            <person name="Kudrna D."/>
            <person name="Luo M."/>
            <person name="Affourtit J."/>
            <person name="Desany B."/>
            <person name="Knight J."/>
            <person name="Niazi F."/>
            <person name="Egholm M."/>
            <person name="Wing R.A."/>
        </authorList>
    </citation>
    <scope>NUCLEOTIDE SEQUENCE [LARGE SCALE GENOMIC DNA]</scope>
    <source>
        <strain evidence="7">cv. IRGC 105608</strain>
    </source>
</reference>
<keyword evidence="3 5" id="KW-0863">Zinc-finger</keyword>
<dbReference type="GO" id="GO:0031072">
    <property type="term" value="F:heat shock protein binding"/>
    <property type="evidence" value="ECO:0007669"/>
    <property type="project" value="InterPro"/>
</dbReference>
<evidence type="ECO:0000256" key="4">
    <source>
        <dbReference type="ARBA" id="ARBA00022833"/>
    </source>
</evidence>
<dbReference type="InterPro" id="IPR036869">
    <property type="entry name" value="J_dom_sf"/>
</dbReference>
<feature type="zinc finger region" description="CR-type" evidence="5">
    <location>
        <begin position="91"/>
        <end position="165"/>
    </location>
</feature>
<dbReference type="EnsemblPlants" id="OBART06G07500.2">
    <property type="protein sequence ID" value="OBART06G07500.2"/>
    <property type="gene ID" value="OBART06G07500"/>
</dbReference>
<dbReference type="Pfam" id="PF01556">
    <property type="entry name" value="DnaJ_C"/>
    <property type="match status" value="1"/>
</dbReference>
<dbReference type="PROSITE" id="PS51188">
    <property type="entry name" value="ZF_CR"/>
    <property type="match status" value="1"/>
</dbReference>
<dbReference type="Gene3D" id="1.10.287.110">
    <property type="entry name" value="DnaJ domain"/>
    <property type="match status" value="1"/>
</dbReference>
<dbReference type="GO" id="GO:0008270">
    <property type="term" value="F:zinc ion binding"/>
    <property type="evidence" value="ECO:0007669"/>
    <property type="project" value="UniProtKB-KW"/>
</dbReference>
<dbReference type="SUPFAM" id="SSF49493">
    <property type="entry name" value="HSP40/DnaJ peptide-binding domain"/>
    <property type="match status" value="1"/>
</dbReference>
<dbReference type="Proteomes" id="UP000026960">
    <property type="component" value="Chromosome 6"/>
</dbReference>
<dbReference type="Gene3D" id="2.60.260.20">
    <property type="entry name" value="Urease metallochaperone UreE, N-terminal domain"/>
    <property type="match status" value="2"/>
</dbReference>
<keyword evidence="2" id="KW-0677">Repeat</keyword>
<dbReference type="Pfam" id="PF00684">
    <property type="entry name" value="DnaJ_CXXCXGXG"/>
    <property type="match status" value="1"/>
</dbReference>
<dbReference type="InterPro" id="IPR036410">
    <property type="entry name" value="HSP_DnaJ_Cys-rich_dom_sf"/>
</dbReference>
<dbReference type="GO" id="GO:0005783">
    <property type="term" value="C:endoplasmic reticulum"/>
    <property type="evidence" value="ECO:0007669"/>
    <property type="project" value="UniProtKB-ARBA"/>
</dbReference>
<evidence type="ECO:0000313" key="7">
    <source>
        <dbReference type="EnsemblPlants" id="OBART06G07500.2"/>
    </source>
</evidence>
<dbReference type="Gramene" id="OBART06G07500.2">
    <property type="protein sequence ID" value="OBART06G07500.2"/>
    <property type="gene ID" value="OBART06G07500"/>
</dbReference>
<dbReference type="FunFam" id="2.60.260.20:FF:000005">
    <property type="entry name" value="Chaperone protein dnaJ 1, mitochondrial"/>
    <property type="match status" value="1"/>
</dbReference>
<organism evidence="7">
    <name type="scientific">Oryza barthii</name>
    <dbReference type="NCBI Taxonomy" id="65489"/>
    <lineage>
        <taxon>Eukaryota</taxon>
        <taxon>Viridiplantae</taxon>
        <taxon>Streptophyta</taxon>
        <taxon>Embryophyta</taxon>
        <taxon>Tracheophyta</taxon>
        <taxon>Spermatophyta</taxon>
        <taxon>Magnoliopsida</taxon>
        <taxon>Liliopsida</taxon>
        <taxon>Poales</taxon>
        <taxon>Poaceae</taxon>
        <taxon>BOP clade</taxon>
        <taxon>Oryzoideae</taxon>
        <taxon>Oryzeae</taxon>
        <taxon>Oryzinae</taxon>
        <taxon>Oryza</taxon>
    </lineage>
</organism>
<dbReference type="InterPro" id="IPR001305">
    <property type="entry name" value="HSP_DnaJ_Cys-rich_dom"/>
</dbReference>
<dbReference type="InterPro" id="IPR002939">
    <property type="entry name" value="DnaJ_C"/>
</dbReference>
<dbReference type="PANTHER" id="PTHR43096">
    <property type="entry name" value="DNAJ HOMOLOG 1, MITOCHONDRIAL-RELATED"/>
    <property type="match status" value="1"/>
</dbReference>
<proteinExistence type="predicted"/>
<sequence length="333" mass="36916">MGRQGWLRLASRSLALRSGEVAAQGSKWIRHSTRQHSSPEKDYYKILGVPKDASQEEIKRAFHSVFEHDVDAHANDIEVEVNLSFRDAVKGCMKQVSFSAKNLCDSCDGRGYLANAKMYVCPSCRGAGRVSIHPFTSICTSCRGFGKVIKDYCLTCKGSGVVDGMKYGLILAIQFMYQRLDIVVDVEPYLEVASDPVFVRDGADIHVDKKISFTQAMLGGKVEVPTLDGTAEVKIPKGVQPGQVIVLRGKGLPNQAGYLGDQHVRFRIHFPSMVNERQRALLEEFAVEEATKEQSSFSAGNWWELVENMKGQTFLLGLGFLVLVHLLLTKTVN</sequence>
<dbReference type="GO" id="GO:0051082">
    <property type="term" value="F:unfolded protein binding"/>
    <property type="evidence" value="ECO:0007669"/>
    <property type="project" value="InterPro"/>
</dbReference>
<name>A0A0D3GE98_9ORYZ</name>
<dbReference type="Gene3D" id="2.10.230.10">
    <property type="entry name" value="Heat shock protein DnaJ, cysteine-rich domain"/>
    <property type="match status" value="1"/>
</dbReference>
<keyword evidence="1 5" id="KW-0479">Metal-binding</keyword>
<keyword evidence="4 5" id="KW-0862">Zinc</keyword>
<evidence type="ECO:0000256" key="2">
    <source>
        <dbReference type="ARBA" id="ARBA00022737"/>
    </source>
</evidence>
<dbReference type="PANTHER" id="PTHR43096:SF36">
    <property type="entry name" value="CHAPERONE PROTEIN DNAJ 1, MITOCHONDRIAL"/>
    <property type="match status" value="1"/>
</dbReference>
<evidence type="ECO:0000256" key="5">
    <source>
        <dbReference type="PROSITE-ProRule" id="PRU00546"/>
    </source>
</evidence>
<evidence type="ECO:0000313" key="8">
    <source>
        <dbReference type="Proteomes" id="UP000026960"/>
    </source>
</evidence>
<dbReference type="InterPro" id="IPR001623">
    <property type="entry name" value="DnaJ_domain"/>
</dbReference>
<dbReference type="InterPro" id="IPR008971">
    <property type="entry name" value="HSP40/DnaJ_pept-bd"/>
</dbReference>
<dbReference type="AlphaFoldDB" id="A0A0D3GE98"/>
<feature type="domain" description="CR-type" evidence="6">
    <location>
        <begin position="91"/>
        <end position="165"/>
    </location>
</feature>
<dbReference type="CDD" id="cd06257">
    <property type="entry name" value="DnaJ"/>
    <property type="match status" value="1"/>
</dbReference>
<keyword evidence="8" id="KW-1185">Reference proteome</keyword>
<evidence type="ECO:0000256" key="3">
    <source>
        <dbReference type="ARBA" id="ARBA00022771"/>
    </source>
</evidence>
<accession>A0A0D3GE98</accession>
<evidence type="ECO:0000256" key="1">
    <source>
        <dbReference type="ARBA" id="ARBA00022723"/>
    </source>
</evidence>
<dbReference type="GO" id="GO:0042026">
    <property type="term" value="P:protein refolding"/>
    <property type="evidence" value="ECO:0007669"/>
    <property type="project" value="TreeGrafter"/>
</dbReference>